<evidence type="ECO:0000256" key="1">
    <source>
        <dbReference type="ARBA" id="ARBA00004167"/>
    </source>
</evidence>
<evidence type="ECO:0000313" key="9">
    <source>
        <dbReference type="Proteomes" id="UP001174997"/>
    </source>
</evidence>
<dbReference type="Proteomes" id="UP001174997">
    <property type="component" value="Unassembled WGS sequence"/>
</dbReference>
<proteinExistence type="predicted"/>
<protein>
    <submittedName>
        <fullName evidence="8">WSC domain-containing protein</fullName>
    </submittedName>
</protein>
<dbReference type="PROSITE" id="PS51212">
    <property type="entry name" value="WSC"/>
    <property type="match status" value="1"/>
</dbReference>
<keyword evidence="6" id="KW-0325">Glycoprotein</keyword>
<dbReference type="EMBL" id="JAULSY010000046">
    <property type="protein sequence ID" value="KAK0669151.1"/>
    <property type="molecule type" value="Genomic_DNA"/>
</dbReference>
<gene>
    <name evidence="8" type="ORF">QBC41DRAFT_224517</name>
</gene>
<evidence type="ECO:0000313" key="8">
    <source>
        <dbReference type="EMBL" id="KAK0669151.1"/>
    </source>
</evidence>
<sequence>MTISDTSLPAVTEHPAVAGSKYVGCYRDSASRALKNASITTPIPGGMTNEICIKFCLGRGFSLAATEYGFECYCGEVLEDSWLMGDSDCNKPCPGDATCNCGGSWAMSLWNADDGEVPKAFGPQEHFVAPPLLPGETDVHVYAGGLRQTVVLVTTPVYEWPAESPSPSSSSSSSYASDIDIAALAANIHAIVSAAMKQAQGLAMSEVARAKSMGRLPERVAKAIDSTTITTCSATTTLTTTVICTESTGSSVVSNSLTPLV</sequence>
<dbReference type="Pfam" id="PF01822">
    <property type="entry name" value="WSC"/>
    <property type="match status" value="1"/>
</dbReference>
<dbReference type="PANTHER" id="PTHR24269">
    <property type="entry name" value="KREMEN PROTEIN"/>
    <property type="match status" value="1"/>
</dbReference>
<evidence type="ECO:0000256" key="5">
    <source>
        <dbReference type="ARBA" id="ARBA00023136"/>
    </source>
</evidence>
<evidence type="ECO:0000256" key="2">
    <source>
        <dbReference type="ARBA" id="ARBA00022692"/>
    </source>
</evidence>
<keyword evidence="3" id="KW-0732">Signal</keyword>
<dbReference type="InterPro" id="IPR051836">
    <property type="entry name" value="Kremen_rcpt"/>
</dbReference>
<dbReference type="PANTHER" id="PTHR24269:SF16">
    <property type="entry name" value="PROTEIN SLG1"/>
    <property type="match status" value="1"/>
</dbReference>
<keyword evidence="5" id="KW-0472">Membrane</keyword>
<evidence type="ECO:0000256" key="3">
    <source>
        <dbReference type="ARBA" id="ARBA00022729"/>
    </source>
</evidence>
<dbReference type="AlphaFoldDB" id="A0AA40DAF8"/>
<feature type="domain" description="WSC" evidence="7">
    <location>
        <begin position="19"/>
        <end position="113"/>
    </location>
</feature>
<evidence type="ECO:0000256" key="6">
    <source>
        <dbReference type="ARBA" id="ARBA00023180"/>
    </source>
</evidence>
<comment type="caution">
    <text evidence="8">The sequence shown here is derived from an EMBL/GenBank/DDBJ whole genome shotgun (WGS) entry which is preliminary data.</text>
</comment>
<feature type="non-terminal residue" evidence="8">
    <location>
        <position position="261"/>
    </location>
</feature>
<evidence type="ECO:0000259" key="7">
    <source>
        <dbReference type="PROSITE" id="PS51212"/>
    </source>
</evidence>
<comment type="subcellular location">
    <subcellularLocation>
        <location evidence="1">Membrane</location>
        <topology evidence="1">Single-pass membrane protein</topology>
    </subcellularLocation>
</comment>
<reference evidence="8" key="1">
    <citation type="submission" date="2023-06" db="EMBL/GenBank/DDBJ databases">
        <title>Genome-scale phylogeny and comparative genomics of the fungal order Sordariales.</title>
        <authorList>
            <consortium name="Lawrence Berkeley National Laboratory"/>
            <person name="Hensen N."/>
            <person name="Bonometti L."/>
            <person name="Westerberg I."/>
            <person name="Brannstrom I.O."/>
            <person name="Guillou S."/>
            <person name="Cros-Aarteil S."/>
            <person name="Calhoun S."/>
            <person name="Haridas S."/>
            <person name="Kuo A."/>
            <person name="Mondo S."/>
            <person name="Pangilinan J."/>
            <person name="Riley R."/>
            <person name="Labutti K."/>
            <person name="Andreopoulos B."/>
            <person name="Lipzen A."/>
            <person name="Chen C."/>
            <person name="Yanf M."/>
            <person name="Daum C."/>
            <person name="Ng V."/>
            <person name="Clum A."/>
            <person name="Steindorff A."/>
            <person name="Ohm R."/>
            <person name="Martin F."/>
            <person name="Silar P."/>
            <person name="Natvig D."/>
            <person name="Lalanne C."/>
            <person name="Gautier V."/>
            <person name="Ament-Velasquez S.L."/>
            <person name="Kruys A."/>
            <person name="Hutchinson M.I."/>
            <person name="Powell A.J."/>
            <person name="Barry K."/>
            <person name="Miller A.N."/>
            <person name="Grigoriev I.V."/>
            <person name="Debuchy R."/>
            <person name="Gladieux P."/>
            <person name="Thoren M.H."/>
            <person name="Johannesson H."/>
        </authorList>
    </citation>
    <scope>NUCLEOTIDE SEQUENCE</scope>
    <source>
        <strain evidence="8">CBS 307.81</strain>
    </source>
</reference>
<organism evidence="8 9">
    <name type="scientific">Cercophora samala</name>
    <dbReference type="NCBI Taxonomy" id="330535"/>
    <lineage>
        <taxon>Eukaryota</taxon>
        <taxon>Fungi</taxon>
        <taxon>Dikarya</taxon>
        <taxon>Ascomycota</taxon>
        <taxon>Pezizomycotina</taxon>
        <taxon>Sordariomycetes</taxon>
        <taxon>Sordariomycetidae</taxon>
        <taxon>Sordariales</taxon>
        <taxon>Lasiosphaeriaceae</taxon>
        <taxon>Cercophora</taxon>
    </lineage>
</organism>
<accession>A0AA40DAF8</accession>
<keyword evidence="2" id="KW-0812">Transmembrane</keyword>
<dbReference type="InterPro" id="IPR002889">
    <property type="entry name" value="WSC_carb-bd"/>
</dbReference>
<name>A0AA40DAF8_9PEZI</name>
<dbReference type="SMART" id="SM00321">
    <property type="entry name" value="WSC"/>
    <property type="match status" value="1"/>
</dbReference>
<evidence type="ECO:0000256" key="4">
    <source>
        <dbReference type="ARBA" id="ARBA00022989"/>
    </source>
</evidence>
<keyword evidence="4" id="KW-1133">Transmembrane helix</keyword>
<dbReference type="GO" id="GO:0005886">
    <property type="term" value="C:plasma membrane"/>
    <property type="evidence" value="ECO:0007669"/>
    <property type="project" value="TreeGrafter"/>
</dbReference>
<keyword evidence="9" id="KW-1185">Reference proteome</keyword>